<evidence type="ECO:0008006" key="4">
    <source>
        <dbReference type="Google" id="ProtNLM"/>
    </source>
</evidence>
<sequence>MIALFNGIFTPYYAMPAFWKYWMYYVNPSTWFSRGVLSAVLPAVAVRCAPAELARFDPPPGSTCGEYAGGFVSSVAGAGYLEDPSATSDCGFCPYNDGGEYMASLNVQAGDKWPAFGIMVAFAVANWALVYLFVYAFRVRGWTFGLGGLSGRVAAVKARVVRGRGQEGEDKSEA</sequence>
<dbReference type="EMBL" id="CVQI01009224">
    <property type="protein sequence ID" value="CRK18696.1"/>
    <property type="molecule type" value="Genomic_DNA"/>
</dbReference>
<proteinExistence type="predicted"/>
<evidence type="ECO:0000313" key="3">
    <source>
        <dbReference type="Proteomes" id="UP000045706"/>
    </source>
</evidence>
<evidence type="ECO:0000256" key="1">
    <source>
        <dbReference type="SAM" id="Phobius"/>
    </source>
</evidence>
<organism evidence="2 3">
    <name type="scientific">Verticillium longisporum</name>
    <name type="common">Verticillium dahliae var. longisporum</name>
    <dbReference type="NCBI Taxonomy" id="100787"/>
    <lineage>
        <taxon>Eukaryota</taxon>
        <taxon>Fungi</taxon>
        <taxon>Dikarya</taxon>
        <taxon>Ascomycota</taxon>
        <taxon>Pezizomycotina</taxon>
        <taxon>Sordariomycetes</taxon>
        <taxon>Hypocreomycetidae</taxon>
        <taxon>Glomerellales</taxon>
        <taxon>Plectosphaerellaceae</taxon>
        <taxon>Verticillium</taxon>
    </lineage>
</organism>
<name>A0A0G4L9M5_VERLO</name>
<keyword evidence="1" id="KW-0472">Membrane</keyword>
<evidence type="ECO:0000313" key="2">
    <source>
        <dbReference type="EMBL" id="CRK18696.1"/>
    </source>
</evidence>
<dbReference type="AlphaFoldDB" id="A0A0G4L9M5"/>
<accession>A0A0G4L9M5</accession>
<protein>
    <recommendedName>
        <fullName evidence="4">ABC-2 type transporter domain-containing protein</fullName>
    </recommendedName>
</protein>
<keyword evidence="1" id="KW-0812">Transmembrane</keyword>
<reference evidence="3" key="1">
    <citation type="submission" date="2015-05" db="EMBL/GenBank/DDBJ databases">
        <authorList>
            <person name="Fogelqvist Johan"/>
        </authorList>
    </citation>
    <scope>NUCLEOTIDE SEQUENCE [LARGE SCALE GENOMIC DNA]</scope>
</reference>
<feature type="transmembrane region" description="Helical" evidence="1">
    <location>
        <begin position="115"/>
        <end position="137"/>
    </location>
</feature>
<dbReference type="Proteomes" id="UP000045706">
    <property type="component" value="Unassembled WGS sequence"/>
</dbReference>
<gene>
    <name evidence="2" type="ORF">BN1723_011660</name>
</gene>
<keyword evidence="1" id="KW-1133">Transmembrane helix</keyword>